<sequence>MKSRNANNFIRGAIAASLLLTTFSAYSHIEKTVIASYDLASGESAHYELGLDGVGNQITITLIPMNASNSTPSIFKASSCVNRYSGSAKHGELRFSSAVVDKNDIRMTNLGYFVNEHNLNSWWIHLNTQQNLLFNQDSGGLIVSDTSAFTPGTDNCSDN</sequence>
<evidence type="ECO:0000256" key="1">
    <source>
        <dbReference type="SAM" id="SignalP"/>
    </source>
</evidence>
<dbReference type="RefSeq" id="WP_301696723.1">
    <property type="nucleotide sequence ID" value="NZ_JAUJYW010000001.1"/>
</dbReference>
<evidence type="ECO:0000313" key="3">
    <source>
        <dbReference type="Proteomes" id="UP001174867"/>
    </source>
</evidence>
<keyword evidence="1" id="KW-0732">Signal</keyword>
<keyword evidence="3" id="KW-1185">Reference proteome</keyword>
<evidence type="ECO:0000313" key="2">
    <source>
        <dbReference type="EMBL" id="MDN8598411.1"/>
    </source>
</evidence>
<feature type="signal peptide" evidence="1">
    <location>
        <begin position="1"/>
        <end position="27"/>
    </location>
</feature>
<dbReference type="Proteomes" id="UP001174867">
    <property type="component" value="Unassembled WGS sequence"/>
</dbReference>
<gene>
    <name evidence="2" type="ORF">Q0A17_03130</name>
</gene>
<accession>A0ABT8PPZ4</accession>
<name>A0ABT8PPZ4_9ENTR</name>
<protein>
    <submittedName>
        <fullName evidence="2">Uncharacterized protein</fullName>
    </submittedName>
</protein>
<organism evidence="2 3">
    <name type="scientific">Citrobacter enshiensis</name>
    <dbReference type="NCBI Taxonomy" id="2971264"/>
    <lineage>
        <taxon>Bacteria</taxon>
        <taxon>Pseudomonadati</taxon>
        <taxon>Pseudomonadota</taxon>
        <taxon>Gammaproteobacteria</taxon>
        <taxon>Enterobacterales</taxon>
        <taxon>Enterobacteriaceae</taxon>
        <taxon>Citrobacter</taxon>
    </lineage>
</organism>
<proteinExistence type="predicted"/>
<feature type="chain" id="PRO_5046981658" evidence="1">
    <location>
        <begin position="28"/>
        <end position="159"/>
    </location>
</feature>
<reference evidence="2 3" key="1">
    <citation type="submission" date="2023-07" db="EMBL/GenBank/DDBJ databases">
        <title>Citrobacter selenititolerans sp. nov., isolated from seleniferous soil.</title>
        <authorList>
            <person name="Zhang S."/>
            <person name="Li K."/>
            <person name="Peng J."/>
            <person name="Wang H."/>
            <person name="Sun J."/>
            <person name="Guo Y."/>
        </authorList>
    </citation>
    <scope>NUCLEOTIDE SEQUENCE [LARGE SCALE GENOMIC DNA]</scope>
    <source>
        <strain evidence="2 3">S2-9</strain>
    </source>
</reference>
<comment type="caution">
    <text evidence="2">The sequence shown here is derived from an EMBL/GenBank/DDBJ whole genome shotgun (WGS) entry which is preliminary data.</text>
</comment>
<dbReference type="EMBL" id="JAUJYW010000001">
    <property type="protein sequence ID" value="MDN8598411.1"/>
    <property type="molecule type" value="Genomic_DNA"/>
</dbReference>